<dbReference type="OrthoDB" id="9794564at2"/>
<dbReference type="FunFam" id="2.40.50.140:FF:000165">
    <property type="entry name" value="Chaperone CsaA"/>
    <property type="match status" value="1"/>
</dbReference>
<evidence type="ECO:0000313" key="5">
    <source>
        <dbReference type="EMBL" id="SMG51613.1"/>
    </source>
</evidence>
<dbReference type="CDD" id="cd02798">
    <property type="entry name" value="tRNA_bind_CsaA"/>
    <property type="match status" value="1"/>
</dbReference>
<dbReference type="NCBIfam" id="NF007494">
    <property type="entry name" value="PRK10089.1-3"/>
    <property type="match status" value="1"/>
</dbReference>
<dbReference type="RefSeq" id="WP_085500785.1">
    <property type="nucleotide sequence ID" value="NZ_FXAO01000012.1"/>
</dbReference>
<sequence length="112" mass="12601">MNETITWPDFSKIDMRVGTIIEIKDFPEARKPAYQIHVDFGKHIGIRKTSAQITQRYSKEELLGKQIIAVVNFPKKQIANFMSECLILGAVDGSDVILLQPQAEVDNGLKIS</sequence>
<dbReference type="InterPro" id="IPR051270">
    <property type="entry name" value="Tyrosine-tRNA_ligase_regulator"/>
</dbReference>
<dbReference type="STRING" id="188872.SAMN03080602_04123"/>
<dbReference type="InterPro" id="IPR002547">
    <property type="entry name" value="tRNA-bd_dom"/>
</dbReference>
<dbReference type="InterPro" id="IPR008231">
    <property type="entry name" value="CsaA"/>
</dbReference>
<dbReference type="PANTHER" id="PTHR11586">
    <property type="entry name" value="TRNA-AMINOACYLATION COFACTOR ARC1 FAMILY MEMBER"/>
    <property type="match status" value="1"/>
</dbReference>
<organism evidence="5 6">
    <name type="scientific">Arenibacter troitsensis</name>
    <dbReference type="NCBI Taxonomy" id="188872"/>
    <lineage>
        <taxon>Bacteria</taxon>
        <taxon>Pseudomonadati</taxon>
        <taxon>Bacteroidota</taxon>
        <taxon>Flavobacteriia</taxon>
        <taxon>Flavobacteriales</taxon>
        <taxon>Flavobacteriaceae</taxon>
        <taxon>Arenibacter</taxon>
    </lineage>
</organism>
<dbReference type="AlphaFoldDB" id="A0A1X7LE20"/>
<gene>
    <name evidence="5" type="ORF">SAMN03080602_04123</name>
</gene>
<evidence type="ECO:0000256" key="1">
    <source>
        <dbReference type="ARBA" id="ARBA00022555"/>
    </source>
</evidence>
<evidence type="ECO:0000256" key="3">
    <source>
        <dbReference type="PROSITE-ProRule" id="PRU00209"/>
    </source>
</evidence>
<keyword evidence="1 3" id="KW-0820">tRNA-binding</keyword>
<evidence type="ECO:0000313" key="6">
    <source>
        <dbReference type="Proteomes" id="UP000193420"/>
    </source>
</evidence>
<feature type="domain" description="TRNA-binding" evidence="4">
    <location>
        <begin position="9"/>
        <end position="112"/>
    </location>
</feature>
<dbReference type="Pfam" id="PF01588">
    <property type="entry name" value="tRNA_bind"/>
    <property type="match status" value="1"/>
</dbReference>
<reference evidence="6" key="1">
    <citation type="submission" date="2017-04" db="EMBL/GenBank/DDBJ databases">
        <authorList>
            <person name="Varghese N."/>
            <person name="Submissions S."/>
        </authorList>
    </citation>
    <scope>NUCLEOTIDE SEQUENCE [LARGE SCALE GENOMIC DNA]</scope>
    <source>
        <strain evidence="6">DSM 19835</strain>
    </source>
</reference>
<dbReference type="EMBL" id="FXAO01000012">
    <property type="protein sequence ID" value="SMG51613.1"/>
    <property type="molecule type" value="Genomic_DNA"/>
</dbReference>
<dbReference type="SUPFAM" id="SSF50249">
    <property type="entry name" value="Nucleic acid-binding proteins"/>
    <property type="match status" value="1"/>
</dbReference>
<dbReference type="PANTHER" id="PTHR11586:SF37">
    <property type="entry name" value="TRNA-BINDING DOMAIN-CONTAINING PROTEIN"/>
    <property type="match status" value="1"/>
</dbReference>
<protein>
    <submittedName>
        <fullName evidence="5">tRNA-binding protein</fullName>
    </submittedName>
</protein>
<dbReference type="PROSITE" id="PS50886">
    <property type="entry name" value="TRBD"/>
    <property type="match status" value="1"/>
</dbReference>
<dbReference type="NCBIfam" id="NF007495">
    <property type="entry name" value="PRK10089.1-4"/>
    <property type="match status" value="1"/>
</dbReference>
<keyword evidence="2 3" id="KW-0694">RNA-binding</keyword>
<dbReference type="InterPro" id="IPR012340">
    <property type="entry name" value="NA-bd_OB-fold"/>
</dbReference>
<evidence type="ECO:0000259" key="4">
    <source>
        <dbReference type="PROSITE" id="PS50886"/>
    </source>
</evidence>
<dbReference type="Proteomes" id="UP000193420">
    <property type="component" value="Unassembled WGS sequence"/>
</dbReference>
<evidence type="ECO:0000256" key="2">
    <source>
        <dbReference type="ARBA" id="ARBA00022884"/>
    </source>
</evidence>
<keyword evidence="6" id="KW-1185">Reference proteome</keyword>
<dbReference type="GO" id="GO:0000049">
    <property type="term" value="F:tRNA binding"/>
    <property type="evidence" value="ECO:0007669"/>
    <property type="project" value="UniProtKB-UniRule"/>
</dbReference>
<proteinExistence type="predicted"/>
<dbReference type="NCBIfam" id="TIGR02222">
    <property type="entry name" value="chap_CsaA"/>
    <property type="match status" value="1"/>
</dbReference>
<dbReference type="Gene3D" id="2.40.50.140">
    <property type="entry name" value="Nucleic acid-binding proteins"/>
    <property type="match status" value="1"/>
</dbReference>
<accession>A0A1X7LE20</accession>
<name>A0A1X7LE20_9FLAO</name>